<dbReference type="InterPro" id="IPR009003">
    <property type="entry name" value="Peptidase_S1_PA"/>
</dbReference>
<proteinExistence type="inferred from homology"/>
<dbReference type="InterPro" id="IPR001478">
    <property type="entry name" value="PDZ"/>
</dbReference>
<dbReference type="Gene3D" id="2.30.42.10">
    <property type="match status" value="1"/>
</dbReference>
<dbReference type="SUPFAM" id="SSF50494">
    <property type="entry name" value="Trypsin-like serine proteases"/>
    <property type="match status" value="1"/>
</dbReference>
<organism evidence="4 5">
    <name type="scientific">Roseibacillus ishigakijimensis</name>
    <dbReference type="NCBI Taxonomy" id="454146"/>
    <lineage>
        <taxon>Bacteria</taxon>
        <taxon>Pseudomonadati</taxon>
        <taxon>Verrucomicrobiota</taxon>
        <taxon>Verrucomicrobiia</taxon>
        <taxon>Verrucomicrobiales</taxon>
        <taxon>Verrucomicrobiaceae</taxon>
        <taxon>Roseibacillus</taxon>
    </lineage>
</organism>
<comment type="caution">
    <text evidence="4">The sequence shown here is derived from an EMBL/GenBank/DDBJ whole genome shotgun (WGS) entry which is preliminary data.</text>
</comment>
<evidence type="ECO:0000313" key="5">
    <source>
        <dbReference type="Proteomes" id="UP000604083"/>
    </source>
</evidence>
<evidence type="ECO:0000256" key="2">
    <source>
        <dbReference type="SAM" id="SignalP"/>
    </source>
</evidence>
<dbReference type="SMART" id="SM00228">
    <property type="entry name" value="PDZ"/>
    <property type="match status" value="1"/>
</dbReference>
<dbReference type="Gene3D" id="2.40.10.10">
    <property type="entry name" value="Trypsin-like serine proteases"/>
    <property type="match status" value="1"/>
</dbReference>
<evidence type="ECO:0000259" key="3">
    <source>
        <dbReference type="PROSITE" id="PS50106"/>
    </source>
</evidence>
<feature type="domain" description="PDZ" evidence="3">
    <location>
        <begin position="150"/>
        <end position="235"/>
    </location>
</feature>
<dbReference type="AlphaFoldDB" id="A0A934RTE0"/>
<dbReference type="PANTHER" id="PTHR22939:SF129">
    <property type="entry name" value="SERINE PROTEASE HTRA2, MITOCHONDRIAL"/>
    <property type="match status" value="1"/>
</dbReference>
<dbReference type="CDD" id="cd06779">
    <property type="entry name" value="cpPDZ_Deg_HtrA-like"/>
    <property type="match status" value="1"/>
</dbReference>
<dbReference type="PROSITE" id="PS50106">
    <property type="entry name" value="PDZ"/>
    <property type="match status" value="1"/>
</dbReference>
<reference evidence="4" key="1">
    <citation type="submission" date="2021-01" db="EMBL/GenBank/DDBJ databases">
        <title>Modified the classification status of verrucomicrobia.</title>
        <authorList>
            <person name="Feng X."/>
        </authorList>
    </citation>
    <scope>NUCLEOTIDE SEQUENCE</scope>
    <source>
        <strain evidence="4">KCTC 12986</strain>
    </source>
</reference>
<protein>
    <submittedName>
        <fullName evidence="4">PDZ domain-containing protein</fullName>
    </submittedName>
</protein>
<comment type="similarity">
    <text evidence="1">Belongs to the peptidase S1C family.</text>
</comment>
<dbReference type="PANTHER" id="PTHR22939">
    <property type="entry name" value="SERINE PROTEASE FAMILY S1C HTRA-RELATED"/>
    <property type="match status" value="1"/>
</dbReference>
<dbReference type="SUPFAM" id="SSF50156">
    <property type="entry name" value="PDZ domain-like"/>
    <property type="match status" value="1"/>
</dbReference>
<keyword evidence="2" id="KW-0732">Signal</keyword>
<evidence type="ECO:0000313" key="4">
    <source>
        <dbReference type="EMBL" id="MBK1834714.1"/>
    </source>
</evidence>
<evidence type="ECO:0000256" key="1">
    <source>
        <dbReference type="ARBA" id="ARBA00010541"/>
    </source>
</evidence>
<keyword evidence="5" id="KW-1185">Reference proteome</keyword>
<dbReference type="RefSeq" id="WP_200392148.1">
    <property type="nucleotide sequence ID" value="NZ_JAENIO010000029.1"/>
</dbReference>
<gene>
    <name evidence="4" type="ORF">JIN78_11630</name>
</gene>
<feature type="signal peptide" evidence="2">
    <location>
        <begin position="1"/>
        <end position="21"/>
    </location>
</feature>
<feature type="chain" id="PRO_5037069338" evidence="2">
    <location>
        <begin position="22"/>
        <end position="364"/>
    </location>
</feature>
<sequence>MNKVVLSLTLGAWAVAGALSAQSLPGELRKEGSLVRAAYEPVTQVFQESCAVIYDTIPLAYGVVVSPDGLILVKASEFSAIESPSVIVGKKRYREFELLATSPEWDVSLLKIPAEGLLPVRFAESEPSHGTMVLSNSGSSRFRRRAQLGIIAANARPVGEGSLAVLGIAMSSPEEEELQVRGVAEESGAKAAGLQAGDIILSVEGQPVASSAEMPDLLAGKEPGEFVNLRIRREIVPEEPEKVEDPFAEVADYEPEFEELELSVELRERQEVFPEQMTRNDMMSGEFSKRRTNFPRVLQHDTSLAERTVGGPLLNLNGECVGMNIAYASRESSYAIPAQELQDLILDLQVRAGLEPQAVGAVEK</sequence>
<dbReference type="Pfam" id="PF13180">
    <property type="entry name" value="PDZ_2"/>
    <property type="match status" value="1"/>
</dbReference>
<accession>A0A934RTE0</accession>
<dbReference type="EMBL" id="JAENIO010000029">
    <property type="protein sequence ID" value="MBK1834714.1"/>
    <property type="molecule type" value="Genomic_DNA"/>
</dbReference>
<dbReference type="Proteomes" id="UP000604083">
    <property type="component" value="Unassembled WGS sequence"/>
</dbReference>
<dbReference type="InterPro" id="IPR036034">
    <property type="entry name" value="PDZ_sf"/>
</dbReference>
<dbReference type="InterPro" id="IPR043504">
    <property type="entry name" value="Peptidase_S1_PA_chymotrypsin"/>
</dbReference>
<name>A0A934RTE0_9BACT</name>